<dbReference type="InterPro" id="IPR036396">
    <property type="entry name" value="Cyt_P450_sf"/>
</dbReference>
<comment type="similarity">
    <text evidence="2 7">Belongs to the cytochrome P450 family.</text>
</comment>
<keyword evidence="5 6" id="KW-0408">Iron</keyword>
<keyword evidence="7" id="KW-0503">Monooxygenase</keyword>
<evidence type="ECO:0000256" key="7">
    <source>
        <dbReference type="RuleBase" id="RU000461"/>
    </source>
</evidence>
<evidence type="ECO:0000256" key="6">
    <source>
        <dbReference type="PIRSR" id="PIRSR602401-1"/>
    </source>
</evidence>
<keyword evidence="7" id="KW-0560">Oxidoreductase</keyword>
<dbReference type="AlphaFoldDB" id="A0A9P5CVK3"/>
<dbReference type="InterPro" id="IPR002401">
    <property type="entry name" value="Cyt_P450_E_grp-I"/>
</dbReference>
<evidence type="ECO:0000313" key="9">
    <source>
        <dbReference type="EMBL" id="KAF3771171.1"/>
    </source>
</evidence>
<dbReference type="SUPFAM" id="SSF48264">
    <property type="entry name" value="Cytochrome P450"/>
    <property type="match status" value="1"/>
</dbReference>
<keyword evidence="8" id="KW-0472">Membrane</keyword>
<dbReference type="PANTHER" id="PTHR24305:SF210">
    <property type="entry name" value="CYTOCHROME P450 MONOOXYGENASE ASQL-RELATED"/>
    <property type="match status" value="1"/>
</dbReference>
<evidence type="ECO:0000256" key="1">
    <source>
        <dbReference type="ARBA" id="ARBA00001971"/>
    </source>
</evidence>
<organism evidence="9 10">
    <name type="scientific">Cryphonectria parasitica (strain ATCC 38755 / EP155)</name>
    <dbReference type="NCBI Taxonomy" id="660469"/>
    <lineage>
        <taxon>Eukaryota</taxon>
        <taxon>Fungi</taxon>
        <taxon>Dikarya</taxon>
        <taxon>Ascomycota</taxon>
        <taxon>Pezizomycotina</taxon>
        <taxon>Sordariomycetes</taxon>
        <taxon>Sordariomycetidae</taxon>
        <taxon>Diaporthales</taxon>
        <taxon>Cryphonectriaceae</taxon>
        <taxon>Cryphonectria-Endothia species complex</taxon>
        <taxon>Cryphonectria</taxon>
    </lineage>
</organism>
<feature type="binding site" description="axial binding residue" evidence="6">
    <location>
        <position position="440"/>
    </location>
    <ligand>
        <name>heme</name>
        <dbReference type="ChEBI" id="CHEBI:30413"/>
    </ligand>
    <ligandPart>
        <name>Fe</name>
        <dbReference type="ChEBI" id="CHEBI:18248"/>
    </ligandPart>
</feature>
<dbReference type="GeneID" id="63839113"/>
<protein>
    <submittedName>
        <fullName evidence="9">Cytochrome P450</fullName>
    </submittedName>
</protein>
<dbReference type="Pfam" id="PF00067">
    <property type="entry name" value="p450"/>
    <property type="match status" value="1"/>
</dbReference>
<dbReference type="GO" id="GO:0016705">
    <property type="term" value="F:oxidoreductase activity, acting on paired donors, with incorporation or reduction of molecular oxygen"/>
    <property type="evidence" value="ECO:0007669"/>
    <property type="project" value="InterPro"/>
</dbReference>
<dbReference type="GO" id="GO:0005506">
    <property type="term" value="F:iron ion binding"/>
    <property type="evidence" value="ECO:0007669"/>
    <property type="project" value="InterPro"/>
</dbReference>
<dbReference type="RefSeq" id="XP_040782132.1">
    <property type="nucleotide sequence ID" value="XM_040921984.1"/>
</dbReference>
<dbReference type="PRINTS" id="PR00463">
    <property type="entry name" value="EP450I"/>
</dbReference>
<proteinExistence type="inferred from homology"/>
<keyword evidence="3 6" id="KW-0349">Heme</keyword>
<name>A0A9P5CVK3_CRYP1</name>
<feature type="transmembrane region" description="Helical" evidence="8">
    <location>
        <begin position="16"/>
        <end position="38"/>
    </location>
</feature>
<reference evidence="9" key="1">
    <citation type="journal article" date="2020" name="Phytopathology">
        <title>Genome sequence of the chestnut blight fungus Cryphonectria parasitica EP155: A fundamental resource for an archetypical invasive plant pathogen.</title>
        <authorList>
            <person name="Crouch J.A."/>
            <person name="Dawe A."/>
            <person name="Aerts A."/>
            <person name="Barry K."/>
            <person name="Churchill A.C.L."/>
            <person name="Grimwood J."/>
            <person name="Hillman B."/>
            <person name="Milgroom M.G."/>
            <person name="Pangilinan J."/>
            <person name="Smith M."/>
            <person name="Salamov A."/>
            <person name="Schmutz J."/>
            <person name="Yadav J."/>
            <person name="Grigoriev I.V."/>
            <person name="Nuss D."/>
        </authorList>
    </citation>
    <scope>NUCLEOTIDE SEQUENCE</scope>
    <source>
        <strain evidence="9">EP155</strain>
    </source>
</reference>
<dbReference type="Proteomes" id="UP000803844">
    <property type="component" value="Unassembled WGS sequence"/>
</dbReference>
<gene>
    <name evidence="9" type="ORF">M406DRAFT_344509</name>
</gene>
<dbReference type="CDD" id="cd11058">
    <property type="entry name" value="CYP60B-like"/>
    <property type="match status" value="1"/>
</dbReference>
<evidence type="ECO:0000256" key="4">
    <source>
        <dbReference type="ARBA" id="ARBA00022723"/>
    </source>
</evidence>
<dbReference type="Gene3D" id="1.10.630.10">
    <property type="entry name" value="Cytochrome P450"/>
    <property type="match status" value="1"/>
</dbReference>
<dbReference type="InterPro" id="IPR017972">
    <property type="entry name" value="Cyt_P450_CS"/>
</dbReference>
<dbReference type="PRINTS" id="PR00385">
    <property type="entry name" value="P450"/>
</dbReference>
<keyword evidence="4 6" id="KW-0479">Metal-binding</keyword>
<evidence type="ECO:0000313" key="10">
    <source>
        <dbReference type="Proteomes" id="UP000803844"/>
    </source>
</evidence>
<dbReference type="GO" id="GO:0004497">
    <property type="term" value="F:monooxygenase activity"/>
    <property type="evidence" value="ECO:0007669"/>
    <property type="project" value="UniProtKB-KW"/>
</dbReference>
<dbReference type="EMBL" id="MU032344">
    <property type="protein sequence ID" value="KAF3771171.1"/>
    <property type="molecule type" value="Genomic_DNA"/>
</dbReference>
<dbReference type="PANTHER" id="PTHR24305">
    <property type="entry name" value="CYTOCHROME P450"/>
    <property type="match status" value="1"/>
</dbReference>
<sequence length="497" mass="56000">MLSVQLPYATLPTRSALLGFITLGVAYVLARCIYLLYFHPLAKYPGPKLAALSETWLKRSNATGMHTFRMQELFQKHGDIVRVGPNDLTFASVTAYQDIYGHVTQGKKRFLKSPIYEREEPRITSVRDPAVHAEQRRALSHAFSARALRDQEEVVHQYVDLLIKQLGILGEGGKKPVDIVEAWNWLTFDVIGDLAFGEPFGAIANASSEWVQGILDWSLYQALDHSMKKQTWLRLTLPIIWGSRLAKMREVSEKSRAMAVDKTERRLAAPADSLERQDFFSHLIKKKEVTADFIMGTSQTLIVAGSETTATALSAIMFWLLKNPECLAKLTHEIRSTFSAPEEITGDAAARCQYLHGVIEEGLRISPPVAIGLPRDSPGATIDGEYIPEGITVSGDIYTLARHPKYWKDPESFIPERWLGEGLGDDKRAFQPFSTGPRACLGINLAYLEMRVMLAKLIFAYDLELESKEIEDWNRSCRIFGLWKKPPLMLKLHPRKA</sequence>
<keyword evidence="10" id="KW-1185">Reference proteome</keyword>
<evidence type="ECO:0000256" key="2">
    <source>
        <dbReference type="ARBA" id="ARBA00010617"/>
    </source>
</evidence>
<comment type="caution">
    <text evidence="9">The sequence shown here is derived from an EMBL/GenBank/DDBJ whole genome shotgun (WGS) entry which is preliminary data.</text>
</comment>
<dbReference type="InterPro" id="IPR050121">
    <property type="entry name" value="Cytochrome_P450_monoxygenase"/>
</dbReference>
<evidence type="ECO:0000256" key="8">
    <source>
        <dbReference type="SAM" id="Phobius"/>
    </source>
</evidence>
<keyword evidence="8" id="KW-0812">Transmembrane</keyword>
<dbReference type="InterPro" id="IPR001128">
    <property type="entry name" value="Cyt_P450"/>
</dbReference>
<evidence type="ECO:0000256" key="3">
    <source>
        <dbReference type="ARBA" id="ARBA00022617"/>
    </source>
</evidence>
<evidence type="ECO:0000256" key="5">
    <source>
        <dbReference type="ARBA" id="ARBA00023004"/>
    </source>
</evidence>
<comment type="cofactor">
    <cofactor evidence="1 6">
        <name>heme</name>
        <dbReference type="ChEBI" id="CHEBI:30413"/>
    </cofactor>
</comment>
<accession>A0A9P5CVK3</accession>
<dbReference type="GO" id="GO:0020037">
    <property type="term" value="F:heme binding"/>
    <property type="evidence" value="ECO:0007669"/>
    <property type="project" value="InterPro"/>
</dbReference>
<dbReference type="OrthoDB" id="1470350at2759"/>
<keyword evidence="8" id="KW-1133">Transmembrane helix</keyword>
<dbReference type="PROSITE" id="PS00086">
    <property type="entry name" value="CYTOCHROME_P450"/>
    <property type="match status" value="1"/>
</dbReference>